<keyword evidence="6" id="KW-1185">Reference proteome</keyword>
<dbReference type="EMBL" id="JBBCAQ010000006">
    <property type="protein sequence ID" value="KAK7603138.1"/>
    <property type="molecule type" value="Genomic_DNA"/>
</dbReference>
<proteinExistence type="inferred from homology"/>
<dbReference type="Gene3D" id="3.30.110.20">
    <property type="entry name" value="Alba-like domain"/>
    <property type="match status" value="1"/>
</dbReference>
<comment type="caution">
    <text evidence="5">The sequence shown here is derived from an EMBL/GenBank/DDBJ whole genome shotgun (WGS) entry which is preliminary data.</text>
</comment>
<dbReference type="PANTHER" id="PTHR13516">
    <property type="entry name" value="RIBONUCLEASE P SUBUNIT P25"/>
    <property type="match status" value="1"/>
</dbReference>
<dbReference type="GO" id="GO:0003723">
    <property type="term" value="F:RNA binding"/>
    <property type="evidence" value="ECO:0007669"/>
    <property type="project" value="TreeGrafter"/>
</dbReference>
<name>A0AAN9Y7Q7_9HEMI</name>
<keyword evidence="3" id="KW-0539">Nucleus</keyword>
<evidence type="ECO:0000256" key="1">
    <source>
        <dbReference type="ARBA" id="ARBA00004123"/>
    </source>
</evidence>
<dbReference type="Pfam" id="PF01918">
    <property type="entry name" value="Alba"/>
    <property type="match status" value="1"/>
</dbReference>
<comment type="similarity">
    <text evidence="2">Belongs to the histone-like Alba family.</text>
</comment>
<comment type="subcellular location">
    <subcellularLocation>
        <location evidence="1">Nucleus</location>
    </subcellularLocation>
</comment>
<dbReference type="InterPro" id="IPR051958">
    <property type="entry name" value="Alba-like_NAB"/>
</dbReference>
<dbReference type="InterPro" id="IPR036882">
    <property type="entry name" value="Alba-like_dom_sf"/>
</dbReference>
<reference evidence="5 6" key="1">
    <citation type="submission" date="2024-03" db="EMBL/GenBank/DDBJ databases">
        <title>Adaptation during the transition from Ophiocordyceps entomopathogen to insect associate is accompanied by gene loss and intensified selection.</title>
        <authorList>
            <person name="Ward C.M."/>
            <person name="Onetto C.A."/>
            <person name="Borneman A.R."/>
        </authorList>
    </citation>
    <scope>NUCLEOTIDE SEQUENCE [LARGE SCALE GENOMIC DNA]</scope>
    <source>
        <strain evidence="5">AWRI1</strain>
        <tissue evidence="5">Single Adult Female</tissue>
    </source>
</reference>
<feature type="domain" description="DNA/RNA-binding protein Alba-like" evidence="4">
    <location>
        <begin position="30"/>
        <end position="89"/>
    </location>
</feature>
<dbReference type="GO" id="GO:0001682">
    <property type="term" value="P:tRNA 5'-leader removal"/>
    <property type="evidence" value="ECO:0007669"/>
    <property type="project" value="TreeGrafter"/>
</dbReference>
<evidence type="ECO:0000259" key="4">
    <source>
        <dbReference type="Pfam" id="PF01918"/>
    </source>
</evidence>
<dbReference type="GO" id="GO:0005634">
    <property type="term" value="C:nucleus"/>
    <property type="evidence" value="ECO:0007669"/>
    <property type="project" value="UniProtKB-SubCell"/>
</dbReference>
<dbReference type="Proteomes" id="UP001367676">
    <property type="component" value="Unassembled WGS sequence"/>
</dbReference>
<dbReference type="InterPro" id="IPR002775">
    <property type="entry name" value="DNA/RNA-bd_Alba-like"/>
</dbReference>
<evidence type="ECO:0000256" key="3">
    <source>
        <dbReference type="ARBA" id="ARBA00023242"/>
    </source>
</evidence>
<dbReference type="AlphaFoldDB" id="A0AAN9Y7Q7"/>
<sequence length="123" mass="14360">MNNYTKGRCEEEVWQKKNLPIPNLPDDFTWMQVSGGSKIRNLLEAAWKEFNENPSIVWSASGLGLNKAITCAEMTKRKFGNLKQETVVCYREIKEYWDPKIEKLDQLVVIREVPAIHIYLSRE</sequence>
<evidence type="ECO:0000313" key="6">
    <source>
        <dbReference type="Proteomes" id="UP001367676"/>
    </source>
</evidence>
<dbReference type="PANTHER" id="PTHR13516:SF4">
    <property type="entry name" value="FI09323P"/>
    <property type="match status" value="1"/>
</dbReference>
<evidence type="ECO:0000313" key="5">
    <source>
        <dbReference type="EMBL" id="KAK7603138.1"/>
    </source>
</evidence>
<organism evidence="5 6">
    <name type="scientific">Parthenolecanium corni</name>
    <dbReference type="NCBI Taxonomy" id="536013"/>
    <lineage>
        <taxon>Eukaryota</taxon>
        <taxon>Metazoa</taxon>
        <taxon>Ecdysozoa</taxon>
        <taxon>Arthropoda</taxon>
        <taxon>Hexapoda</taxon>
        <taxon>Insecta</taxon>
        <taxon>Pterygota</taxon>
        <taxon>Neoptera</taxon>
        <taxon>Paraneoptera</taxon>
        <taxon>Hemiptera</taxon>
        <taxon>Sternorrhyncha</taxon>
        <taxon>Coccoidea</taxon>
        <taxon>Coccidae</taxon>
        <taxon>Parthenolecanium</taxon>
    </lineage>
</organism>
<gene>
    <name evidence="5" type="ORF">V9T40_003137</name>
</gene>
<protein>
    <recommendedName>
        <fullName evidence="4">DNA/RNA-binding protein Alba-like domain-containing protein</fullName>
    </recommendedName>
</protein>
<accession>A0AAN9Y7Q7</accession>
<dbReference type="SUPFAM" id="SSF82704">
    <property type="entry name" value="AlbA-like"/>
    <property type="match status" value="1"/>
</dbReference>
<dbReference type="GO" id="GO:0000172">
    <property type="term" value="C:ribonuclease MRP complex"/>
    <property type="evidence" value="ECO:0007669"/>
    <property type="project" value="TreeGrafter"/>
</dbReference>
<evidence type="ECO:0000256" key="2">
    <source>
        <dbReference type="ARBA" id="ARBA00008018"/>
    </source>
</evidence>